<gene>
    <name evidence="1" type="ORF">SAMN05421748_12272</name>
</gene>
<dbReference type="GO" id="GO:0016301">
    <property type="term" value="F:kinase activity"/>
    <property type="evidence" value="ECO:0007669"/>
    <property type="project" value="UniProtKB-KW"/>
</dbReference>
<name>A0A285JLV7_9ACTN</name>
<accession>A0A285JLV7</accession>
<dbReference type="InterPro" id="IPR027417">
    <property type="entry name" value="P-loop_NTPase"/>
</dbReference>
<organism evidence="1 2">
    <name type="scientific">Paractinoplanes atraurantiacus</name>
    <dbReference type="NCBI Taxonomy" id="1036182"/>
    <lineage>
        <taxon>Bacteria</taxon>
        <taxon>Bacillati</taxon>
        <taxon>Actinomycetota</taxon>
        <taxon>Actinomycetes</taxon>
        <taxon>Micromonosporales</taxon>
        <taxon>Micromonosporaceae</taxon>
        <taxon>Paractinoplanes</taxon>
    </lineage>
</organism>
<dbReference type="EMBL" id="OBDY01000022">
    <property type="protein sequence ID" value="SNY61053.1"/>
    <property type="molecule type" value="Genomic_DNA"/>
</dbReference>
<proteinExistence type="predicted"/>
<keyword evidence="1" id="KW-0808">Transferase</keyword>
<dbReference type="Pfam" id="PF13671">
    <property type="entry name" value="AAA_33"/>
    <property type="match status" value="1"/>
</dbReference>
<dbReference type="OrthoDB" id="9781848at2"/>
<evidence type="ECO:0000313" key="2">
    <source>
        <dbReference type="Proteomes" id="UP000219612"/>
    </source>
</evidence>
<protein>
    <submittedName>
        <fullName evidence="1">Predicted kinase</fullName>
    </submittedName>
</protein>
<sequence>MKLVVIRGNSGSGKTTVAHEVRRRYGRGCALVEQDYLRRVVLREHGSDGTPTVAPAFITTVVRAALGHGYHVILEGILHSGQHGGPLRELIASHPETSIYWMEVSFDETVRRHGQRPAPIPVTADQMRAWHTPMDLLGAPGEQIIPEASSFEATVTEILHSSGLAGAAPETPCPVQCPRCAVKRGRSSSG</sequence>
<evidence type="ECO:0000313" key="1">
    <source>
        <dbReference type="EMBL" id="SNY61053.1"/>
    </source>
</evidence>
<keyword evidence="2" id="KW-1185">Reference proteome</keyword>
<keyword evidence="1" id="KW-0418">Kinase</keyword>
<dbReference type="Proteomes" id="UP000219612">
    <property type="component" value="Unassembled WGS sequence"/>
</dbReference>
<dbReference type="Gene3D" id="3.40.50.300">
    <property type="entry name" value="P-loop containing nucleotide triphosphate hydrolases"/>
    <property type="match status" value="1"/>
</dbReference>
<reference evidence="1 2" key="1">
    <citation type="submission" date="2017-09" db="EMBL/GenBank/DDBJ databases">
        <authorList>
            <person name="Ehlers B."/>
            <person name="Leendertz F.H."/>
        </authorList>
    </citation>
    <scope>NUCLEOTIDE SEQUENCE [LARGE SCALE GENOMIC DNA]</scope>
    <source>
        <strain evidence="1 2">CGMCC 4.6857</strain>
    </source>
</reference>
<dbReference type="AlphaFoldDB" id="A0A285JLV7"/>
<dbReference type="SUPFAM" id="SSF52540">
    <property type="entry name" value="P-loop containing nucleoside triphosphate hydrolases"/>
    <property type="match status" value="1"/>
</dbReference>
<dbReference type="RefSeq" id="WP_097326231.1">
    <property type="nucleotide sequence ID" value="NZ_OBDY01000022.1"/>
</dbReference>